<dbReference type="GO" id="GO:0043161">
    <property type="term" value="P:proteasome-mediated ubiquitin-dependent protein catabolic process"/>
    <property type="evidence" value="ECO:0007669"/>
    <property type="project" value="TreeGrafter"/>
</dbReference>
<keyword evidence="2" id="KW-0677">Repeat</keyword>
<dbReference type="InterPro" id="IPR015943">
    <property type="entry name" value="WD40/YVTN_repeat-like_dom_sf"/>
</dbReference>
<sequence>RRSENMETVENSIEKNTEKRKTTTSIEDPVEEKKMKTREVTSFERIQKIEKKTEEKIENEDGMRKKIGTEDGTKKKKKKTRFAIYWKHRLWSIRRIERQLVDATRGQLDRRRVRSGFKEVNWELFDHLKPDEQREAGEALIGSEPLFRHRSWKEEPVCVEIEEDDEEIAKELEKREDEPIEIDEDEGGEESEGEGEEEKEGAPPEKRKRMHHSALTTISGNSVASRLKQCSLKAKLAEEAALISALSPAQSQPPVETPKKKLSDANKAIIRVIAQYLQDLGLSETVQSLSRESKCKVESIHAIRLRSAIKEGNWDDALAIIDACYDHLSDEQIEDIRNILIEEKFFDLMNKKKRPLALHMLKNDFDQKNPKREQLMKLLYQSDQEIFKNKLYEKYRPVNGIGSYYAPDAERIVNRLQKTLPSSFMLPAKRLQTLLDQAFETQLSRCDSHIHTGECTSVDEPDMLFADHKCPKRAEKFFVETCVKEFQELTSEVLTVSFSPCGRYLASASFATVIYFWKVNHHTRQLDLYRMIRARGDQTHEISGMSWSSDSKLLAVCGVDVHPYGLYVYDMHGDSLYTQIPHLEMHSFTCIDFFKRVMDDGCYHITVGDMRGSIGFYEIKRDHSSLITNYQGYRIRCVYSCKSGRGAYAADTHNRVRWYRNTFRGCHKADHTVIREENTITNMSMHPSEQLLLLTTKVLGLRMWNVQARTLLRTFQGYHDGGCVINACFGGINSEYIVAGSFSNDDYDEDGNVIKKAVSDYTQEETIRIWRLTDEYVVCGIAGHHSTVHSVSWNPADPYMIASGSDDRTIRLWSSRFEDLPNGQDEDAPHVFGRAGRKVNTFKNKNEITPAALVPEAANEEEVIDETPLDDLEDEEIDVTGNSSESQTVETEAGTRDDISDTSEDEASDYDYEDYSDPEDHESIANRGYTRGAMMELLGLPGDLSDDEDDDDYEDEENTEEEGGER</sequence>
<dbReference type="InterPro" id="IPR036322">
    <property type="entry name" value="WD40_repeat_dom_sf"/>
</dbReference>
<keyword evidence="7" id="KW-1185">Reference proteome</keyword>
<dbReference type="PROSITE" id="PS50896">
    <property type="entry name" value="LISH"/>
    <property type="match status" value="1"/>
</dbReference>
<feature type="compositionally biased region" description="Basic and acidic residues" evidence="4">
    <location>
        <begin position="12"/>
        <end position="21"/>
    </location>
</feature>
<proteinExistence type="predicted"/>
<dbReference type="SMART" id="SM00667">
    <property type="entry name" value="LisH"/>
    <property type="match status" value="1"/>
</dbReference>
<dbReference type="PANTHER" id="PTHR22838">
    <property type="entry name" value="WD REPEAT PROTEIN 26-RELATED"/>
    <property type="match status" value="1"/>
</dbReference>
<dbReference type="Gene3D" id="2.130.10.10">
    <property type="entry name" value="YVTN repeat-like/Quinoprotein amine dehydrogenase"/>
    <property type="match status" value="2"/>
</dbReference>
<feature type="compositionally biased region" description="Acidic residues" evidence="4">
    <location>
        <begin position="178"/>
        <end position="199"/>
    </location>
</feature>
<dbReference type="GO" id="GO:0034657">
    <property type="term" value="C:GID complex"/>
    <property type="evidence" value="ECO:0007669"/>
    <property type="project" value="TreeGrafter"/>
</dbReference>
<organism evidence="6 7">
    <name type="scientific">Pristionchus fissidentatus</name>
    <dbReference type="NCBI Taxonomy" id="1538716"/>
    <lineage>
        <taxon>Eukaryota</taxon>
        <taxon>Metazoa</taxon>
        <taxon>Ecdysozoa</taxon>
        <taxon>Nematoda</taxon>
        <taxon>Chromadorea</taxon>
        <taxon>Rhabditida</taxon>
        <taxon>Rhabditina</taxon>
        <taxon>Diplogasteromorpha</taxon>
        <taxon>Diplogasteroidea</taxon>
        <taxon>Neodiplogasteridae</taxon>
        <taxon>Pristionchus</taxon>
    </lineage>
</organism>
<feature type="compositionally biased region" description="Acidic residues" evidence="4">
    <location>
        <begin position="944"/>
        <end position="966"/>
    </location>
</feature>
<comment type="caution">
    <text evidence="6">The sequence shown here is derived from an EMBL/GenBank/DDBJ whole genome shotgun (WGS) entry which is preliminary data.</text>
</comment>
<dbReference type="Pfam" id="PF00400">
    <property type="entry name" value="WD40"/>
    <property type="match status" value="2"/>
</dbReference>
<evidence type="ECO:0000256" key="3">
    <source>
        <dbReference type="PROSITE-ProRule" id="PRU00221"/>
    </source>
</evidence>
<feature type="non-terminal residue" evidence="6">
    <location>
        <position position="966"/>
    </location>
</feature>
<evidence type="ECO:0000259" key="5">
    <source>
        <dbReference type="PROSITE" id="PS50897"/>
    </source>
</evidence>
<dbReference type="EMBL" id="BTSY01000007">
    <property type="protein sequence ID" value="GMT36053.1"/>
    <property type="molecule type" value="Genomic_DNA"/>
</dbReference>
<feature type="repeat" description="WD" evidence="3">
    <location>
        <begin position="781"/>
        <end position="814"/>
    </location>
</feature>
<dbReference type="PROSITE" id="PS50897">
    <property type="entry name" value="CTLH"/>
    <property type="match status" value="1"/>
</dbReference>
<feature type="region of interest" description="Disordered" evidence="4">
    <location>
        <begin position="1"/>
        <end position="39"/>
    </location>
</feature>
<reference evidence="6" key="1">
    <citation type="submission" date="2023-10" db="EMBL/GenBank/DDBJ databases">
        <title>Genome assembly of Pristionchus species.</title>
        <authorList>
            <person name="Yoshida K."/>
            <person name="Sommer R.J."/>
        </authorList>
    </citation>
    <scope>NUCLEOTIDE SEQUENCE</scope>
    <source>
        <strain evidence="6">RS5133</strain>
    </source>
</reference>
<evidence type="ECO:0000256" key="4">
    <source>
        <dbReference type="SAM" id="MobiDB-lite"/>
    </source>
</evidence>
<feature type="compositionally biased region" description="Polar residues" evidence="4">
    <location>
        <begin position="1"/>
        <end position="11"/>
    </location>
</feature>
<dbReference type="PROSITE" id="PS50294">
    <property type="entry name" value="WD_REPEATS_REGION"/>
    <property type="match status" value="1"/>
</dbReference>
<dbReference type="InterPro" id="IPR006595">
    <property type="entry name" value="CTLH_C"/>
</dbReference>
<dbReference type="InterPro" id="IPR006594">
    <property type="entry name" value="LisH"/>
</dbReference>
<feature type="compositionally biased region" description="Acidic residues" evidence="4">
    <location>
        <begin position="900"/>
        <end position="920"/>
    </location>
</feature>
<feature type="compositionally biased region" description="Acidic residues" evidence="4">
    <location>
        <begin position="860"/>
        <end position="878"/>
    </location>
</feature>
<evidence type="ECO:0000256" key="1">
    <source>
        <dbReference type="ARBA" id="ARBA00022574"/>
    </source>
</evidence>
<name>A0AAV5WZ92_9BILA</name>
<dbReference type="SUPFAM" id="SSF50978">
    <property type="entry name" value="WD40 repeat-like"/>
    <property type="match status" value="1"/>
</dbReference>
<gene>
    <name evidence="6" type="ORF">PFISCL1PPCAC_27350</name>
</gene>
<dbReference type="AlphaFoldDB" id="A0AAV5WZ92"/>
<evidence type="ECO:0000313" key="7">
    <source>
        <dbReference type="Proteomes" id="UP001432322"/>
    </source>
</evidence>
<accession>A0AAV5WZ92</accession>
<evidence type="ECO:0000256" key="2">
    <source>
        <dbReference type="ARBA" id="ARBA00022737"/>
    </source>
</evidence>
<protein>
    <recommendedName>
        <fullName evidence="5">CTLH domain-containing protein</fullName>
    </recommendedName>
</protein>
<dbReference type="PANTHER" id="PTHR22838:SF0">
    <property type="entry name" value="WD REPEAT-CONTAINING PROTEIN 26"/>
    <property type="match status" value="1"/>
</dbReference>
<feature type="non-terminal residue" evidence="6">
    <location>
        <position position="1"/>
    </location>
</feature>
<dbReference type="Proteomes" id="UP001432322">
    <property type="component" value="Unassembled WGS sequence"/>
</dbReference>
<feature type="region of interest" description="Disordered" evidence="4">
    <location>
        <begin position="171"/>
        <end position="218"/>
    </location>
</feature>
<evidence type="ECO:0000313" key="6">
    <source>
        <dbReference type="EMBL" id="GMT36053.1"/>
    </source>
</evidence>
<keyword evidence="1 3" id="KW-0853">WD repeat</keyword>
<dbReference type="InterPro" id="IPR001680">
    <property type="entry name" value="WD40_rpt"/>
</dbReference>
<dbReference type="PROSITE" id="PS50082">
    <property type="entry name" value="WD_REPEATS_2"/>
    <property type="match status" value="1"/>
</dbReference>
<feature type="region of interest" description="Disordered" evidence="4">
    <location>
        <begin position="860"/>
        <end position="966"/>
    </location>
</feature>
<feature type="compositionally biased region" description="Polar residues" evidence="4">
    <location>
        <begin position="880"/>
        <end position="890"/>
    </location>
</feature>
<feature type="domain" description="CTLH" evidence="5">
    <location>
        <begin position="298"/>
        <end position="356"/>
    </location>
</feature>
<dbReference type="InterPro" id="IPR051350">
    <property type="entry name" value="WD_repeat-ST_regulator"/>
</dbReference>
<dbReference type="SMART" id="SM00320">
    <property type="entry name" value="WD40"/>
    <property type="match status" value="3"/>
</dbReference>